<sequence>MPELEVPGACLHYEIHGKGPLFLCISGGTGSLEIYSQLAQHLKQHFTVATYDRRGFSRSVLVGSQDYEHRLETDADDVALLIKHLSPDKPAFVLGNSSGAVVALEALIRHSDVVDKVLVQEPPLISVLPDFHAVQGKVQQVHQIYRKNGVAPAMEQFASMTKSGAETAALLAAFDPKVGGPYTSGNVMYWLEREFLPYPTHDIDMEVLKKHKGKLMLLNCEGTHREALHYRANVVLAERLDLELDVMPGGHVGFAYMPEQWARRLVEIVIGS</sequence>
<feature type="domain" description="AB hydrolase-1" evidence="1">
    <location>
        <begin position="20"/>
        <end position="127"/>
    </location>
</feature>
<dbReference type="Gene3D" id="3.40.50.1820">
    <property type="entry name" value="alpha/beta hydrolase"/>
    <property type="match status" value="1"/>
</dbReference>
<accession>A0AAE1C4A3</accession>
<dbReference type="InterPro" id="IPR050471">
    <property type="entry name" value="AB_hydrolase"/>
</dbReference>
<dbReference type="GO" id="GO:0046503">
    <property type="term" value="P:glycerolipid catabolic process"/>
    <property type="evidence" value="ECO:0007669"/>
    <property type="project" value="TreeGrafter"/>
</dbReference>
<evidence type="ECO:0000313" key="3">
    <source>
        <dbReference type="Proteomes" id="UP001274830"/>
    </source>
</evidence>
<gene>
    <name evidence="2" type="ORF">LTR78_002841</name>
</gene>
<dbReference type="EMBL" id="JAUTXT010000007">
    <property type="protein sequence ID" value="KAK3677303.1"/>
    <property type="molecule type" value="Genomic_DNA"/>
</dbReference>
<comment type="caution">
    <text evidence="2">The sequence shown here is derived from an EMBL/GenBank/DDBJ whole genome shotgun (WGS) entry which is preliminary data.</text>
</comment>
<evidence type="ECO:0000259" key="1">
    <source>
        <dbReference type="Pfam" id="PF00561"/>
    </source>
</evidence>
<dbReference type="AlphaFoldDB" id="A0AAE1C4A3"/>
<keyword evidence="3" id="KW-1185">Reference proteome</keyword>
<dbReference type="Proteomes" id="UP001274830">
    <property type="component" value="Unassembled WGS sequence"/>
</dbReference>
<dbReference type="PANTHER" id="PTHR43433:SF5">
    <property type="entry name" value="AB HYDROLASE-1 DOMAIN-CONTAINING PROTEIN"/>
    <property type="match status" value="1"/>
</dbReference>
<dbReference type="InterPro" id="IPR029058">
    <property type="entry name" value="AB_hydrolase_fold"/>
</dbReference>
<dbReference type="GO" id="GO:0004806">
    <property type="term" value="F:triacylglycerol lipase activity"/>
    <property type="evidence" value="ECO:0007669"/>
    <property type="project" value="TreeGrafter"/>
</dbReference>
<dbReference type="Pfam" id="PF00561">
    <property type="entry name" value="Abhydrolase_1"/>
    <property type="match status" value="1"/>
</dbReference>
<name>A0AAE1C4A3_9PEZI</name>
<dbReference type="SUPFAM" id="SSF53474">
    <property type="entry name" value="alpha/beta-Hydrolases"/>
    <property type="match status" value="1"/>
</dbReference>
<organism evidence="2 3">
    <name type="scientific">Recurvomyces mirabilis</name>
    <dbReference type="NCBI Taxonomy" id="574656"/>
    <lineage>
        <taxon>Eukaryota</taxon>
        <taxon>Fungi</taxon>
        <taxon>Dikarya</taxon>
        <taxon>Ascomycota</taxon>
        <taxon>Pezizomycotina</taxon>
        <taxon>Dothideomycetes</taxon>
        <taxon>Dothideomycetidae</taxon>
        <taxon>Mycosphaerellales</taxon>
        <taxon>Teratosphaeriaceae</taxon>
        <taxon>Recurvomyces</taxon>
    </lineage>
</organism>
<evidence type="ECO:0000313" key="2">
    <source>
        <dbReference type="EMBL" id="KAK3677303.1"/>
    </source>
</evidence>
<reference evidence="2" key="1">
    <citation type="submission" date="2023-07" db="EMBL/GenBank/DDBJ databases">
        <title>Black Yeasts Isolated from many extreme environments.</title>
        <authorList>
            <person name="Coleine C."/>
            <person name="Stajich J.E."/>
            <person name="Selbmann L."/>
        </authorList>
    </citation>
    <scope>NUCLEOTIDE SEQUENCE</scope>
    <source>
        <strain evidence="2">CCFEE 5485</strain>
    </source>
</reference>
<proteinExistence type="predicted"/>
<dbReference type="InterPro" id="IPR000073">
    <property type="entry name" value="AB_hydrolase_1"/>
</dbReference>
<dbReference type="PANTHER" id="PTHR43433">
    <property type="entry name" value="HYDROLASE, ALPHA/BETA FOLD FAMILY PROTEIN"/>
    <property type="match status" value="1"/>
</dbReference>
<protein>
    <recommendedName>
        <fullName evidence="1">AB hydrolase-1 domain-containing protein</fullName>
    </recommendedName>
</protein>